<evidence type="ECO:0000256" key="3">
    <source>
        <dbReference type="ARBA" id="ARBA00023157"/>
    </source>
</evidence>
<keyword evidence="4" id="KW-0862">Zinc</keyword>
<dbReference type="KEGG" id="cvn:111111461"/>
<evidence type="ECO:0000313" key="9">
    <source>
        <dbReference type="RefSeq" id="XP_022304161.1"/>
    </source>
</evidence>
<dbReference type="PANTHER" id="PTHR11844:SF25">
    <property type="entry name" value="NTR DOMAIN-CONTAINING PROTEIN"/>
    <property type="match status" value="1"/>
</dbReference>
<evidence type="ECO:0000256" key="4">
    <source>
        <dbReference type="PIRSR" id="PIRSR601820-1"/>
    </source>
</evidence>
<dbReference type="Pfam" id="PF00965">
    <property type="entry name" value="TIMP"/>
    <property type="match status" value="1"/>
</dbReference>
<dbReference type="GO" id="GO:0051045">
    <property type="term" value="P:negative regulation of membrane protein ectodomain proteolysis"/>
    <property type="evidence" value="ECO:0007669"/>
    <property type="project" value="TreeGrafter"/>
</dbReference>
<evidence type="ECO:0000313" key="8">
    <source>
        <dbReference type="Proteomes" id="UP000694844"/>
    </source>
</evidence>
<protein>
    <submittedName>
        <fullName evidence="9">Uncharacterized protein LOC111111461</fullName>
    </submittedName>
</protein>
<reference evidence="9" key="1">
    <citation type="submission" date="2025-08" db="UniProtKB">
        <authorList>
            <consortium name="RefSeq"/>
        </authorList>
    </citation>
    <scope>IDENTIFICATION</scope>
    <source>
        <tissue evidence="9">Whole sample</tissue>
    </source>
</reference>
<dbReference type="GO" id="GO:0008191">
    <property type="term" value="F:metalloendopeptidase inhibitor activity"/>
    <property type="evidence" value="ECO:0007669"/>
    <property type="project" value="InterPro"/>
</dbReference>
<dbReference type="GeneID" id="111111461"/>
<dbReference type="PROSITE" id="PS50189">
    <property type="entry name" value="NTR"/>
    <property type="match status" value="1"/>
</dbReference>
<feature type="chain" id="PRO_5034168420" evidence="6">
    <location>
        <begin position="20"/>
        <end position="188"/>
    </location>
</feature>
<keyword evidence="2" id="KW-0964">Secreted</keyword>
<accession>A0A8B8BMK1</accession>
<evidence type="ECO:0000256" key="5">
    <source>
        <dbReference type="PIRSR" id="PIRSR601820-3"/>
    </source>
</evidence>
<comment type="subcellular location">
    <subcellularLocation>
        <location evidence="1">Secreted</location>
    </subcellularLocation>
</comment>
<feature type="domain" description="NTR" evidence="7">
    <location>
        <begin position="17"/>
        <end position="138"/>
    </location>
</feature>
<evidence type="ECO:0000256" key="1">
    <source>
        <dbReference type="ARBA" id="ARBA00004613"/>
    </source>
</evidence>
<dbReference type="GO" id="GO:0002020">
    <property type="term" value="F:protease binding"/>
    <property type="evidence" value="ECO:0007669"/>
    <property type="project" value="TreeGrafter"/>
</dbReference>
<gene>
    <name evidence="9" type="primary">LOC111111461</name>
</gene>
<proteinExistence type="predicted"/>
<name>A0A8B8BMK1_CRAVI</name>
<feature type="signal peptide" evidence="6">
    <location>
        <begin position="1"/>
        <end position="19"/>
    </location>
</feature>
<feature type="binding site" evidence="4">
    <location>
        <position position="20"/>
    </location>
    <ligand>
        <name>Zn(2+)</name>
        <dbReference type="ChEBI" id="CHEBI:29105"/>
        <note>ligand shared with metalloproteinase partner</note>
    </ligand>
</feature>
<dbReference type="PANTHER" id="PTHR11844">
    <property type="entry name" value="METALLOPROTEASE INHIBITOR"/>
    <property type="match status" value="1"/>
</dbReference>
<dbReference type="AlphaFoldDB" id="A0A8B8BMK1"/>
<dbReference type="GO" id="GO:0046872">
    <property type="term" value="F:metal ion binding"/>
    <property type="evidence" value="ECO:0007669"/>
    <property type="project" value="UniProtKB-KW"/>
</dbReference>
<dbReference type="SUPFAM" id="SSF50242">
    <property type="entry name" value="TIMP-like"/>
    <property type="match status" value="1"/>
</dbReference>
<dbReference type="RefSeq" id="XP_022304161.1">
    <property type="nucleotide sequence ID" value="XM_022448453.1"/>
</dbReference>
<dbReference type="Gene3D" id="2.40.50.120">
    <property type="match status" value="1"/>
</dbReference>
<keyword evidence="4" id="KW-0479">Metal-binding</keyword>
<feature type="disulfide bond" evidence="5">
    <location>
        <begin position="158"/>
        <end position="179"/>
    </location>
</feature>
<keyword evidence="8" id="KW-1185">Reference proteome</keyword>
<sequence>MAAILWVLTLCLFLVLCDSCSWIPSVDQQDFCSARYVFEADVIKGIALGDDEGYEYQIDVKDVFKNDSQEDVKSFKTIFGDGKWHSCGPQILLENTTYLIHANTYEGKLQIITFAYKQMQDVDNDDIRRMRELYDCSCEIRFNTGDIELEPSSPADECSVPADYCKRSFYCKRNSENVCESGNLGQCY</sequence>
<dbReference type="InterPro" id="IPR001820">
    <property type="entry name" value="TIMP"/>
</dbReference>
<keyword evidence="6" id="KW-0732">Signal</keyword>
<evidence type="ECO:0000256" key="2">
    <source>
        <dbReference type="ARBA" id="ARBA00022525"/>
    </source>
</evidence>
<dbReference type="GO" id="GO:0031012">
    <property type="term" value="C:extracellular matrix"/>
    <property type="evidence" value="ECO:0007669"/>
    <property type="project" value="TreeGrafter"/>
</dbReference>
<feature type="disulfide bond" evidence="5">
    <location>
        <begin position="20"/>
        <end position="87"/>
    </location>
</feature>
<feature type="disulfide bond" evidence="5">
    <location>
        <begin position="32"/>
        <end position="138"/>
    </location>
</feature>
<keyword evidence="3 5" id="KW-1015">Disulfide bond</keyword>
<organism evidence="8 9">
    <name type="scientific">Crassostrea virginica</name>
    <name type="common">Eastern oyster</name>
    <dbReference type="NCBI Taxonomy" id="6565"/>
    <lineage>
        <taxon>Eukaryota</taxon>
        <taxon>Metazoa</taxon>
        <taxon>Spiralia</taxon>
        <taxon>Lophotrochozoa</taxon>
        <taxon>Mollusca</taxon>
        <taxon>Bivalvia</taxon>
        <taxon>Autobranchia</taxon>
        <taxon>Pteriomorphia</taxon>
        <taxon>Ostreida</taxon>
        <taxon>Ostreoidea</taxon>
        <taxon>Ostreidae</taxon>
        <taxon>Crassostrea</taxon>
    </lineage>
</organism>
<dbReference type="GO" id="GO:0005615">
    <property type="term" value="C:extracellular space"/>
    <property type="evidence" value="ECO:0007669"/>
    <property type="project" value="TreeGrafter"/>
</dbReference>
<dbReference type="Proteomes" id="UP000694844">
    <property type="component" value="Chromosome 9"/>
</dbReference>
<evidence type="ECO:0000256" key="6">
    <source>
        <dbReference type="SAM" id="SignalP"/>
    </source>
</evidence>
<dbReference type="InterPro" id="IPR008993">
    <property type="entry name" value="TIMP-like_OB-fold"/>
</dbReference>
<dbReference type="InterPro" id="IPR001134">
    <property type="entry name" value="Netrin_domain"/>
</dbReference>
<evidence type="ECO:0000259" key="7">
    <source>
        <dbReference type="PROSITE" id="PS50189"/>
    </source>
</evidence>